<name>A0A553PT72_TIGCA</name>
<dbReference type="Proteomes" id="UP000318571">
    <property type="component" value="Chromosome 12"/>
</dbReference>
<sequence length="117" mass="13475">MGWDQNLKSSFDTFLPILRKNNPAHSTRKFKSFFKQFATFLVLKELDFGCNISRSPEAYLEEVFDALNITRNDNVGVHAKMDLTFILPCRHPDVQGGFLISFQDNPSPSNNRWCSIM</sequence>
<protein>
    <submittedName>
        <fullName evidence="1">Uncharacterized protein</fullName>
    </submittedName>
</protein>
<comment type="caution">
    <text evidence="1">The sequence shown here is derived from an EMBL/GenBank/DDBJ whole genome shotgun (WGS) entry which is preliminary data.</text>
</comment>
<reference evidence="1 2" key="1">
    <citation type="journal article" date="2018" name="Nat. Ecol. Evol.">
        <title>Genomic signatures of mitonuclear coevolution across populations of Tigriopus californicus.</title>
        <authorList>
            <person name="Barreto F.S."/>
            <person name="Watson E.T."/>
            <person name="Lima T.G."/>
            <person name="Willett C.S."/>
            <person name="Edmands S."/>
            <person name="Li W."/>
            <person name="Burton R.S."/>
        </authorList>
    </citation>
    <scope>NUCLEOTIDE SEQUENCE [LARGE SCALE GENOMIC DNA]</scope>
    <source>
        <strain evidence="1 2">San Diego</strain>
    </source>
</reference>
<proteinExistence type="predicted"/>
<gene>
    <name evidence="1" type="ORF">TCAL_14530</name>
</gene>
<dbReference type="AlphaFoldDB" id="A0A553PT72"/>
<accession>A0A553PT72</accession>
<organism evidence="1 2">
    <name type="scientific">Tigriopus californicus</name>
    <name type="common">Marine copepod</name>
    <dbReference type="NCBI Taxonomy" id="6832"/>
    <lineage>
        <taxon>Eukaryota</taxon>
        <taxon>Metazoa</taxon>
        <taxon>Ecdysozoa</taxon>
        <taxon>Arthropoda</taxon>
        <taxon>Crustacea</taxon>
        <taxon>Multicrustacea</taxon>
        <taxon>Hexanauplia</taxon>
        <taxon>Copepoda</taxon>
        <taxon>Harpacticoida</taxon>
        <taxon>Harpacticidae</taxon>
        <taxon>Tigriopus</taxon>
    </lineage>
</organism>
<evidence type="ECO:0000313" key="2">
    <source>
        <dbReference type="Proteomes" id="UP000318571"/>
    </source>
</evidence>
<keyword evidence="2" id="KW-1185">Reference proteome</keyword>
<evidence type="ECO:0000313" key="1">
    <source>
        <dbReference type="EMBL" id="TRY80877.1"/>
    </source>
</evidence>
<dbReference type="EMBL" id="VCGU01000001">
    <property type="protein sequence ID" value="TRY80877.1"/>
    <property type="molecule type" value="Genomic_DNA"/>
</dbReference>